<dbReference type="PANTHER" id="PTHR43877">
    <property type="entry name" value="AMINOALKYLPHOSPHONATE N-ACETYLTRANSFERASE-RELATED-RELATED"/>
    <property type="match status" value="1"/>
</dbReference>
<dbReference type="PANTHER" id="PTHR43877:SF2">
    <property type="entry name" value="AMINOALKYLPHOSPHONATE N-ACETYLTRANSFERASE-RELATED"/>
    <property type="match status" value="1"/>
</dbReference>
<keyword evidence="2 4" id="KW-0012">Acyltransferase</keyword>
<dbReference type="EMBL" id="FOPU01000033">
    <property type="protein sequence ID" value="SFH77495.1"/>
    <property type="molecule type" value="Genomic_DNA"/>
</dbReference>
<dbReference type="Pfam" id="PF00583">
    <property type="entry name" value="Acetyltransf_1"/>
    <property type="match status" value="1"/>
</dbReference>
<feature type="domain" description="N-acetyltransferase" evidence="3">
    <location>
        <begin position="6"/>
        <end position="151"/>
    </location>
</feature>
<dbReference type="AlphaFoldDB" id="A0A1I3CSK5"/>
<dbReference type="CDD" id="cd04301">
    <property type="entry name" value="NAT_SF"/>
    <property type="match status" value="1"/>
</dbReference>
<dbReference type="GO" id="GO:0016747">
    <property type="term" value="F:acyltransferase activity, transferring groups other than amino-acyl groups"/>
    <property type="evidence" value="ECO:0007669"/>
    <property type="project" value="InterPro"/>
</dbReference>
<name>A0A1I3CSK5_9RHOB</name>
<dbReference type="RefSeq" id="WP_074969568.1">
    <property type="nucleotide sequence ID" value="NZ_CBCRYP010000046.1"/>
</dbReference>
<evidence type="ECO:0000256" key="1">
    <source>
        <dbReference type="ARBA" id="ARBA00022679"/>
    </source>
</evidence>
<dbReference type="OrthoDB" id="281808at2"/>
<sequence length="151" mass="16519">MSDPGPDIRPAAPADLPQVARIVAKAYGRYVALNGLVPGPMRDDYAARQAAGQLWVLDDGTVRGILVLVEGDGHLLLDNVAIDPGAQGKGYGRMLLDFAENRARQTGLPAMRLYTQEIMVENIAIYAARGYAETHRATELGLRRVYMEKRL</sequence>
<evidence type="ECO:0000259" key="3">
    <source>
        <dbReference type="PROSITE" id="PS51186"/>
    </source>
</evidence>
<evidence type="ECO:0000256" key="2">
    <source>
        <dbReference type="ARBA" id="ARBA00023315"/>
    </source>
</evidence>
<reference evidence="4 5" key="1">
    <citation type="submission" date="2016-10" db="EMBL/GenBank/DDBJ databases">
        <authorList>
            <person name="de Groot N.N."/>
        </authorList>
    </citation>
    <scope>NUCLEOTIDE SEQUENCE [LARGE SCALE GENOMIC DNA]</scope>
    <source>
        <strain evidence="4 5">DSM 8537</strain>
    </source>
</reference>
<dbReference type="InterPro" id="IPR000182">
    <property type="entry name" value="GNAT_dom"/>
</dbReference>
<dbReference type="STRING" id="34004.SAMN04488021_13314"/>
<keyword evidence="1 4" id="KW-0808">Transferase</keyword>
<keyword evidence="5" id="KW-1185">Reference proteome</keyword>
<dbReference type="PROSITE" id="PS51186">
    <property type="entry name" value="GNAT"/>
    <property type="match status" value="1"/>
</dbReference>
<evidence type="ECO:0000313" key="5">
    <source>
        <dbReference type="Proteomes" id="UP000183635"/>
    </source>
</evidence>
<organism evidence="4 5">
    <name type="scientific">Paracoccus aminovorans</name>
    <dbReference type="NCBI Taxonomy" id="34004"/>
    <lineage>
        <taxon>Bacteria</taxon>
        <taxon>Pseudomonadati</taxon>
        <taxon>Pseudomonadota</taxon>
        <taxon>Alphaproteobacteria</taxon>
        <taxon>Rhodobacterales</taxon>
        <taxon>Paracoccaceae</taxon>
        <taxon>Paracoccus</taxon>
    </lineage>
</organism>
<protein>
    <submittedName>
        <fullName evidence="4">L-amino acid N-acyltransferase YncA</fullName>
    </submittedName>
</protein>
<dbReference type="Proteomes" id="UP000183635">
    <property type="component" value="Unassembled WGS sequence"/>
</dbReference>
<evidence type="ECO:0000313" key="4">
    <source>
        <dbReference type="EMBL" id="SFH77495.1"/>
    </source>
</evidence>
<dbReference type="SUPFAM" id="SSF55729">
    <property type="entry name" value="Acyl-CoA N-acyltransferases (Nat)"/>
    <property type="match status" value="1"/>
</dbReference>
<accession>A0A1I3CSK5</accession>
<dbReference type="InterPro" id="IPR016181">
    <property type="entry name" value="Acyl_CoA_acyltransferase"/>
</dbReference>
<dbReference type="Gene3D" id="3.40.630.30">
    <property type="match status" value="1"/>
</dbReference>
<dbReference type="InterPro" id="IPR050832">
    <property type="entry name" value="Bact_Acetyltransf"/>
</dbReference>
<gene>
    <name evidence="4" type="ORF">SAMN04488021_13314</name>
</gene>
<proteinExistence type="predicted"/>